<evidence type="ECO:0000256" key="2">
    <source>
        <dbReference type="ARBA" id="ARBA00023015"/>
    </source>
</evidence>
<dbReference type="Pfam" id="PF00126">
    <property type="entry name" value="HTH_1"/>
    <property type="match status" value="1"/>
</dbReference>
<feature type="domain" description="HTH lysR-type" evidence="5">
    <location>
        <begin position="3"/>
        <end position="60"/>
    </location>
</feature>
<dbReference type="GO" id="GO:0000976">
    <property type="term" value="F:transcription cis-regulatory region binding"/>
    <property type="evidence" value="ECO:0007669"/>
    <property type="project" value="TreeGrafter"/>
</dbReference>
<accession>A0A970B6H7</accession>
<keyword evidence="2" id="KW-0805">Transcription regulation</keyword>
<gene>
    <name evidence="6" type="ORF">G7Y82_10810</name>
</gene>
<dbReference type="CDD" id="cd08420">
    <property type="entry name" value="PBP2_CysL_like"/>
    <property type="match status" value="1"/>
</dbReference>
<dbReference type="InterPro" id="IPR036388">
    <property type="entry name" value="WH-like_DNA-bd_sf"/>
</dbReference>
<dbReference type="EMBL" id="JAAVXB010000005">
    <property type="protein sequence ID" value="NKF22808.1"/>
    <property type="molecule type" value="Genomic_DNA"/>
</dbReference>
<dbReference type="SUPFAM" id="SSF46785">
    <property type="entry name" value="Winged helix' DNA-binding domain"/>
    <property type="match status" value="1"/>
</dbReference>
<dbReference type="RefSeq" id="WP_168148086.1">
    <property type="nucleotide sequence ID" value="NZ_JAAVXB010000005.1"/>
</dbReference>
<evidence type="ECO:0000259" key="5">
    <source>
        <dbReference type="PROSITE" id="PS50931"/>
    </source>
</evidence>
<name>A0A970B6H7_9GAMM</name>
<proteinExistence type="inferred from homology"/>
<dbReference type="InterPro" id="IPR005119">
    <property type="entry name" value="LysR_subst-bd"/>
</dbReference>
<organism evidence="6 7">
    <name type="scientific">Solimonas marina</name>
    <dbReference type="NCBI Taxonomy" id="2714601"/>
    <lineage>
        <taxon>Bacteria</taxon>
        <taxon>Pseudomonadati</taxon>
        <taxon>Pseudomonadota</taxon>
        <taxon>Gammaproteobacteria</taxon>
        <taxon>Nevskiales</taxon>
        <taxon>Nevskiaceae</taxon>
        <taxon>Solimonas</taxon>
    </lineage>
</organism>
<keyword evidence="7" id="KW-1185">Reference proteome</keyword>
<comment type="similarity">
    <text evidence="1">Belongs to the LysR transcriptional regulatory family.</text>
</comment>
<keyword evidence="4" id="KW-0804">Transcription</keyword>
<dbReference type="InterPro" id="IPR036390">
    <property type="entry name" value="WH_DNA-bd_sf"/>
</dbReference>
<dbReference type="Proteomes" id="UP000653472">
    <property type="component" value="Unassembled WGS sequence"/>
</dbReference>
<dbReference type="PANTHER" id="PTHR30126:SF94">
    <property type="entry name" value="LYSR FAMILY TRANSCRIPTIONAL REGULATOR"/>
    <property type="match status" value="1"/>
</dbReference>
<dbReference type="PROSITE" id="PS50931">
    <property type="entry name" value="HTH_LYSR"/>
    <property type="match status" value="1"/>
</dbReference>
<dbReference type="AlphaFoldDB" id="A0A970B6H7"/>
<dbReference type="PRINTS" id="PR00039">
    <property type="entry name" value="HTHLYSR"/>
</dbReference>
<dbReference type="GO" id="GO:0003700">
    <property type="term" value="F:DNA-binding transcription factor activity"/>
    <property type="evidence" value="ECO:0007669"/>
    <property type="project" value="InterPro"/>
</dbReference>
<dbReference type="Pfam" id="PF03466">
    <property type="entry name" value="LysR_substrate"/>
    <property type="match status" value="1"/>
</dbReference>
<protein>
    <submittedName>
        <fullName evidence="6">LysR family transcriptional regulator</fullName>
    </submittedName>
</protein>
<dbReference type="Gene3D" id="3.40.190.290">
    <property type="match status" value="1"/>
</dbReference>
<dbReference type="Gene3D" id="1.10.10.10">
    <property type="entry name" value="Winged helix-like DNA-binding domain superfamily/Winged helix DNA-binding domain"/>
    <property type="match status" value="1"/>
</dbReference>
<dbReference type="SUPFAM" id="SSF53850">
    <property type="entry name" value="Periplasmic binding protein-like II"/>
    <property type="match status" value="1"/>
</dbReference>
<evidence type="ECO:0000256" key="3">
    <source>
        <dbReference type="ARBA" id="ARBA00023125"/>
    </source>
</evidence>
<evidence type="ECO:0000313" key="6">
    <source>
        <dbReference type="EMBL" id="NKF22808.1"/>
    </source>
</evidence>
<reference evidence="6" key="1">
    <citation type="submission" date="2020-03" db="EMBL/GenBank/DDBJ databases">
        <title>Solimonas marina sp. nov., isolated from deep seawater of the Pacific Ocean.</title>
        <authorList>
            <person name="Liu X."/>
            <person name="Lai Q."/>
            <person name="Sun F."/>
            <person name="Gai Y."/>
            <person name="Li G."/>
            <person name="Shao Z."/>
        </authorList>
    </citation>
    <scope>NUCLEOTIDE SEQUENCE</scope>
    <source>
        <strain evidence="6">C16B3</strain>
    </source>
</reference>
<evidence type="ECO:0000256" key="4">
    <source>
        <dbReference type="ARBA" id="ARBA00023163"/>
    </source>
</evidence>
<evidence type="ECO:0000313" key="7">
    <source>
        <dbReference type="Proteomes" id="UP000653472"/>
    </source>
</evidence>
<evidence type="ECO:0000256" key="1">
    <source>
        <dbReference type="ARBA" id="ARBA00009437"/>
    </source>
</evidence>
<sequence>MRLSLRQLEVFDAICRLGSVTAAAQDVSLSQSAASQALAELEAALDGALFDRIGRRLQINERGEQLRPYAAELLERAEIAEASLRGRHAMPPPRVRLAASLTIGAYLLPELLGAHLLREPEARVELQIHNTLQVIDEVAAFRADAGFVEGLIRHPDLLTHRWRDDEMLIVVAPDHPLARRRLTVAHLAAARWITREAGSGGREIFGRAAHAAGFTPRIALELGHPQAVLRAAATGAGVACLSQFVVADAVARGELVALKTPFLDLHRTLWLVRHRNKFIGPGLRTMLDVLAPGVLIEG</sequence>
<comment type="caution">
    <text evidence="6">The sequence shown here is derived from an EMBL/GenBank/DDBJ whole genome shotgun (WGS) entry which is preliminary data.</text>
</comment>
<keyword evidence="3" id="KW-0238">DNA-binding</keyword>
<dbReference type="PANTHER" id="PTHR30126">
    <property type="entry name" value="HTH-TYPE TRANSCRIPTIONAL REGULATOR"/>
    <property type="match status" value="1"/>
</dbReference>
<dbReference type="InterPro" id="IPR000847">
    <property type="entry name" value="LysR_HTH_N"/>
</dbReference>